<evidence type="ECO:0000256" key="1">
    <source>
        <dbReference type="SAM" id="MobiDB-lite"/>
    </source>
</evidence>
<keyword evidence="3" id="KW-1185">Reference proteome</keyword>
<dbReference type="AlphaFoldDB" id="A0A022R189"/>
<accession>A0A022R189</accession>
<gene>
    <name evidence="2" type="ORF">MIMGU_mgv1a0225292mg</name>
</gene>
<evidence type="ECO:0000313" key="3">
    <source>
        <dbReference type="Proteomes" id="UP000030748"/>
    </source>
</evidence>
<feature type="region of interest" description="Disordered" evidence="1">
    <location>
        <begin position="1"/>
        <end position="20"/>
    </location>
</feature>
<evidence type="ECO:0000313" key="2">
    <source>
        <dbReference type="EMBL" id="EYU33368.1"/>
    </source>
</evidence>
<sequence length="20" mass="2438">MESANSHHHHHHHNQLQDQL</sequence>
<protein>
    <submittedName>
        <fullName evidence="2">Uncharacterized protein</fullName>
    </submittedName>
</protein>
<name>A0A022R189_ERYGU</name>
<dbReference type="EMBL" id="KI630772">
    <property type="protein sequence ID" value="EYU33368.1"/>
    <property type="molecule type" value="Genomic_DNA"/>
</dbReference>
<reference evidence="2 3" key="1">
    <citation type="journal article" date="2013" name="Proc. Natl. Acad. Sci. U.S.A.">
        <title>Fine-scale variation in meiotic recombination in Mimulus inferred from population shotgun sequencing.</title>
        <authorList>
            <person name="Hellsten U."/>
            <person name="Wright K.M."/>
            <person name="Jenkins J."/>
            <person name="Shu S."/>
            <person name="Yuan Y."/>
            <person name="Wessler S.R."/>
            <person name="Schmutz J."/>
            <person name="Willis J.H."/>
            <person name="Rokhsar D.S."/>
        </authorList>
    </citation>
    <scope>NUCLEOTIDE SEQUENCE [LARGE SCALE GENOMIC DNA]</scope>
    <source>
        <strain evidence="3">cv. DUN x IM62</strain>
    </source>
</reference>
<dbReference type="Proteomes" id="UP000030748">
    <property type="component" value="Unassembled WGS sequence"/>
</dbReference>
<feature type="compositionally biased region" description="Basic residues" evidence="1">
    <location>
        <begin position="1"/>
        <end position="14"/>
    </location>
</feature>
<organism evidence="2 3">
    <name type="scientific">Erythranthe guttata</name>
    <name type="common">Yellow monkey flower</name>
    <name type="synonym">Mimulus guttatus</name>
    <dbReference type="NCBI Taxonomy" id="4155"/>
    <lineage>
        <taxon>Eukaryota</taxon>
        <taxon>Viridiplantae</taxon>
        <taxon>Streptophyta</taxon>
        <taxon>Embryophyta</taxon>
        <taxon>Tracheophyta</taxon>
        <taxon>Spermatophyta</taxon>
        <taxon>Magnoliopsida</taxon>
        <taxon>eudicotyledons</taxon>
        <taxon>Gunneridae</taxon>
        <taxon>Pentapetalae</taxon>
        <taxon>asterids</taxon>
        <taxon>lamiids</taxon>
        <taxon>Lamiales</taxon>
        <taxon>Phrymaceae</taxon>
        <taxon>Erythranthe</taxon>
    </lineage>
</organism>
<proteinExistence type="predicted"/>
<feature type="non-terminal residue" evidence="2">
    <location>
        <position position="20"/>
    </location>
</feature>